<gene>
    <name evidence="3" type="ORF">PFICI_07973</name>
</gene>
<dbReference type="eggNOG" id="ENOG502SI6P">
    <property type="taxonomic scope" value="Eukaryota"/>
</dbReference>
<dbReference type="Pfam" id="PF11951">
    <property type="entry name" value="Fungal_trans_2"/>
    <property type="match status" value="1"/>
</dbReference>
<dbReference type="HOGENOM" id="CLU_008719_1_0_1"/>
<dbReference type="GeneID" id="19272986"/>
<dbReference type="InterPro" id="IPR021858">
    <property type="entry name" value="Fun_TF"/>
</dbReference>
<dbReference type="EMBL" id="KI912113">
    <property type="protein sequence ID" value="ETS80444.1"/>
    <property type="molecule type" value="Genomic_DNA"/>
</dbReference>
<keyword evidence="4" id="KW-1185">Reference proteome</keyword>
<proteinExistence type="predicted"/>
<dbReference type="STRING" id="1229662.W3X360"/>
<reference evidence="4" key="1">
    <citation type="journal article" date="2015" name="BMC Genomics">
        <title>Genomic and transcriptomic analysis of the endophytic fungus Pestalotiopsis fici reveals its lifestyle and high potential for synthesis of natural products.</title>
        <authorList>
            <person name="Wang X."/>
            <person name="Zhang X."/>
            <person name="Liu L."/>
            <person name="Xiang M."/>
            <person name="Wang W."/>
            <person name="Sun X."/>
            <person name="Che Y."/>
            <person name="Guo L."/>
            <person name="Liu G."/>
            <person name="Guo L."/>
            <person name="Wang C."/>
            <person name="Yin W.B."/>
            <person name="Stadler M."/>
            <person name="Zhang X."/>
            <person name="Liu X."/>
        </authorList>
    </citation>
    <scope>NUCLEOTIDE SEQUENCE [LARGE SCALE GENOMIC DNA]</scope>
    <source>
        <strain evidence="4">W106-1 / CGMCC3.15140</strain>
    </source>
</reference>
<organism evidence="3 4">
    <name type="scientific">Pestalotiopsis fici (strain W106-1 / CGMCC3.15140)</name>
    <dbReference type="NCBI Taxonomy" id="1229662"/>
    <lineage>
        <taxon>Eukaryota</taxon>
        <taxon>Fungi</taxon>
        <taxon>Dikarya</taxon>
        <taxon>Ascomycota</taxon>
        <taxon>Pezizomycotina</taxon>
        <taxon>Sordariomycetes</taxon>
        <taxon>Xylariomycetidae</taxon>
        <taxon>Amphisphaeriales</taxon>
        <taxon>Sporocadaceae</taxon>
        <taxon>Pestalotiopsis</taxon>
    </lineage>
</organism>
<dbReference type="Proteomes" id="UP000030651">
    <property type="component" value="Unassembled WGS sequence"/>
</dbReference>
<evidence type="ECO:0008006" key="5">
    <source>
        <dbReference type="Google" id="ProtNLM"/>
    </source>
</evidence>
<dbReference type="GO" id="GO:0045944">
    <property type="term" value="P:positive regulation of transcription by RNA polymerase II"/>
    <property type="evidence" value="ECO:0007669"/>
    <property type="project" value="TreeGrafter"/>
</dbReference>
<dbReference type="PANTHER" id="PTHR37534">
    <property type="entry name" value="TRANSCRIPTIONAL ACTIVATOR PROTEIN UGA3"/>
    <property type="match status" value="1"/>
</dbReference>
<dbReference type="AlphaFoldDB" id="W3X360"/>
<protein>
    <recommendedName>
        <fullName evidence="5">Transcription factor domain-containing protein</fullName>
    </recommendedName>
</protein>
<sequence length="508" mass="57635">MIIIEVNSHARLKFPDNQYWLPIQLPLRLVDETALITDDYHVVIANIPDPDHDDTLQVHNSSAAAIADPFTRLTTAEPYPPGDRAQEHQTYVEDARSTDRSSYMSLETIIETDTGTREPFNIPNALRTQALQTERVDPDSTATKTTVLNEQEVFYIEHFVKHVAPWIDIDDALCLFAYEVPRRAMNDAALLMAVLAVASKHLSAIASLDASISDSYYQRSIEALTPTLRLPGISNNDNIMATTVLLRFWEEFGEPLTGLDISFHLFGAKVLIDASADLQQVSPLQVAAQWLGLRQEVRIAFLTNRAVSLDLHRFDKFLDESSPLSPDRDWSYRMFLILARTLNWCFADRDRQIAEYDDLVQQCSAWMLQSPVSFQPIFKSDNPESHPWPKLRFLNASVVFGLQHWYLTRIVLLSYNPRAVLFGPQRQQYMSQVNAEIVDALRYICSIGHSNQQFHNATVIASLALSMCGERFGNAQERDAAEGILDIARVVYGVPTLATIEQLRRQWL</sequence>
<dbReference type="OMA" id="HILREYM"/>
<evidence type="ECO:0000256" key="2">
    <source>
        <dbReference type="ARBA" id="ARBA00023242"/>
    </source>
</evidence>
<comment type="subcellular location">
    <subcellularLocation>
        <location evidence="1">Nucleus</location>
    </subcellularLocation>
</comment>
<dbReference type="GO" id="GO:0003700">
    <property type="term" value="F:DNA-binding transcription factor activity"/>
    <property type="evidence" value="ECO:0007669"/>
    <property type="project" value="TreeGrafter"/>
</dbReference>
<dbReference type="OrthoDB" id="407832at2759"/>
<evidence type="ECO:0000256" key="1">
    <source>
        <dbReference type="ARBA" id="ARBA00004123"/>
    </source>
</evidence>
<dbReference type="KEGG" id="pfy:PFICI_07973"/>
<dbReference type="InParanoid" id="W3X360"/>
<evidence type="ECO:0000313" key="4">
    <source>
        <dbReference type="Proteomes" id="UP000030651"/>
    </source>
</evidence>
<name>W3X360_PESFW</name>
<evidence type="ECO:0000313" key="3">
    <source>
        <dbReference type="EMBL" id="ETS80444.1"/>
    </source>
</evidence>
<keyword evidence="2" id="KW-0539">Nucleus</keyword>
<dbReference type="GO" id="GO:0005634">
    <property type="term" value="C:nucleus"/>
    <property type="evidence" value="ECO:0007669"/>
    <property type="project" value="UniProtKB-SubCell"/>
</dbReference>
<dbReference type="GO" id="GO:0000976">
    <property type="term" value="F:transcription cis-regulatory region binding"/>
    <property type="evidence" value="ECO:0007669"/>
    <property type="project" value="TreeGrafter"/>
</dbReference>
<dbReference type="PANTHER" id="PTHR37534:SF2">
    <property type="entry name" value="N-ACETYLTRANSFERASE DOMAIN-CONTAINING PROTEIN"/>
    <property type="match status" value="1"/>
</dbReference>
<dbReference type="RefSeq" id="XP_007834745.1">
    <property type="nucleotide sequence ID" value="XM_007836554.1"/>
</dbReference>
<accession>W3X360</accession>